<keyword evidence="6" id="KW-0443">Lipid metabolism</keyword>
<dbReference type="NCBIfam" id="NF006143">
    <property type="entry name" value="PRK08293.1"/>
    <property type="match status" value="1"/>
</dbReference>
<dbReference type="Proteomes" id="UP000198528">
    <property type="component" value="Unassembled WGS sequence"/>
</dbReference>
<evidence type="ECO:0000256" key="6">
    <source>
        <dbReference type="ARBA" id="ARBA00023098"/>
    </source>
</evidence>
<keyword evidence="3" id="KW-0276">Fatty acid metabolism</keyword>
<dbReference type="RefSeq" id="WP_090846311.1">
    <property type="nucleotide sequence ID" value="NZ_FMZL01000009.1"/>
</dbReference>
<dbReference type="PANTHER" id="PTHR43561">
    <property type="match status" value="1"/>
</dbReference>
<dbReference type="InterPro" id="IPR036291">
    <property type="entry name" value="NAD(P)-bd_dom_sf"/>
</dbReference>
<evidence type="ECO:0000256" key="8">
    <source>
        <dbReference type="PIRSR" id="PIRSR000105-1"/>
    </source>
</evidence>
<keyword evidence="5" id="KW-0520">NAD</keyword>
<dbReference type="PANTHER" id="PTHR43561:SF3">
    <property type="entry name" value="HYDROXYACYL-COENZYME A DEHYDROGENASE, MITOCHONDRIAL"/>
    <property type="match status" value="1"/>
</dbReference>
<dbReference type="Pfam" id="PF00725">
    <property type="entry name" value="3HCDH"/>
    <property type="match status" value="1"/>
</dbReference>
<dbReference type="InterPro" id="IPR006176">
    <property type="entry name" value="3-OHacyl-CoA_DH_NAD-bd"/>
</dbReference>
<dbReference type="GO" id="GO:0006635">
    <property type="term" value="P:fatty acid beta-oxidation"/>
    <property type="evidence" value="ECO:0007669"/>
    <property type="project" value="TreeGrafter"/>
</dbReference>
<dbReference type="InterPro" id="IPR008927">
    <property type="entry name" value="6-PGluconate_DH-like_C_sf"/>
</dbReference>
<reference evidence="12" key="1">
    <citation type="submission" date="2016-10" db="EMBL/GenBank/DDBJ databases">
        <authorList>
            <person name="Varghese N."/>
            <person name="Submissions S."/>
        </authorList>
    </citation>
    <scope>NUCLEOTIDE SEQUENCE [LARGE SCALE GENOMIC DNA]</scope>
    <source>
        <strain evidence="12">DSM 22619</strain>
    </source>
</reference>
<dbReference type="SUPFAM" id="SSF48179">
    <property type="entry name" value="6-phosphogluconate dehydrogenase C-terminal domain-like"/>
    <property type="match status" value="1"/>
</dbReference>
<evidence type="ECO:0000256" key="7">
    <source>
        <dbReference type="ARBA" id="ARBA00049556"/>
    </source>
</evidence>
<protein>
    <submittedName>
        <fullName evidence="11">3-hydroxybutyryl-CoA dehydrogenase</fullName>
    </submittedName>
</protein>
<dbReference type="GO" id="GO:0003857">
    <property type="term" value="F:(3S)-3-hydroxyacyl-CoA dehydrogenase (NAD+) activity"/>
    <property type="evidence" value="ECO:0007669"/>
    <property type="project" value="UniProtKB-EC"/>
</dbReference>
<evidence type="ECO:0000256" key="4">
    <source>
        <dbReference type="ARBA" id="ARBA00023002"/>
    </source>
</evidence>
<dbReference type="AlphaFoldDB" id="A0A1G6KR72"/>
<evidence type="ECO:0000256" key="2">
    <source>
        <dbReference type="ARBA" id="ARBA00005086"/>
    </source>
</evidence>
<dbReference type="GO" id="GO:0070403">
    <property type="term" value="F:NAD+ binding"/>
    <property type="evidence" value="ECO:0007669"/>
    <property type="project" value="InterPro"/>
</dbReference>
<proteinExistence type="predicted"/>
<dbReference type="PIRSF" id="PIRSF000105">
    <property type="entry name" value="HCDH"/>
    <property type="match status" value="1"/>
</dbReference>
<evidence type="ECO:0000259" key="10">
    <source>
        <dbReference type="Pfam" id="PF02737"/>
    </source>
</evidence>
<gene>
    <name evidence="11" type="ORF">SAMN04487824_10936</name>
</gene>
<sequence>MDIKKVTVAGGGVLGSQIAFQSAYSGYDVTIWLRTEASIGRCQPKLDYLHATYLKTLDAMKQNPAAYAYGLMPREDVTPQSCEDAKAKVEAAYKGIRLTTDWDEAFGDADLVIEAVAESVQQKIDFYTELAKHLPERTIIDTNSSTLLPSQFAEATGRPEKFLALHFANEIWSHPTAEVMRHAGTGDEAFEATIAFAASIRMIPLRVNKEQPGYLLNSMLVPFLNSAEALWANEVATPEDIDRAWTLGTGAPAGPFRILDIVGLTTAYNIGIMDPRSKDPNTVQGKITAKLKEKIDRGELGLNAGKGFYEYPKQ</sequence>
<comment type="catalytic activity">
    <reaction evidence="7">
        <text>a (3S)-3-hydroxyacyl-CoA + NAD(+) = a 3-oxoacyl-CoA + NADH + H(+)</text>
        <dbReference type="Rhea" id="RHEA:22432"/>
        <dbReference type="ChEBI" id="CHEBI:15378"/>
        <dbReference type="ChEBI" id="CHEBI:57318"/>
        <dbReference type="ChEBI" id="CHEBI:57540"/>
        <dbReference type="ChEBI" id="CHEBI:57945"/>
        <dbReference type="ChEBI" id="CHEBI:90726"/>
        <dbReference type="EC" id="1.1.1.35"/>
    </reaction>
</comment>
<dbReference type="InterPro" id="IPR022694">
    <property type="entry name" value="3-OHacyl-CoA_DH"/>
</dbReference>
<feature type="domain" description="3-hydroxyacyl-CoA dehydrogenase C-terminal" evidence="9">
    <location>
        <begin position="213"/>
        <end position="311"/>
    </location>
</feature>
<comment type="pathway">
    <text evidence="1">Lipid metabolism; fatty acid beta-oxidation.</text>
</comment>
<dbReference type="InterPro" id="IPR006108">
    <property type="entry name" value="3HC_DH_C"/>
</dbReference>
<dbReference type="Pfam" id="PF02737">
    <property type="entry name" value="3HCDH_N"/>
    <property type="match status" value="1"/>
</dbReference>
<feature type="site" description="Important for catalytic activity" evidence="8">
    <location>
        <position position="166"/>
    </location>
</feature>
<dbReference type="SUPFAM" id="SSF51735">
    <property type="entry name" value="NAD(P)-binding Rossmann-fold domains"/>
    <property type="match status" value="1"/>
</dbReference>
<feature type="domain" description="3-hydroxyacyl-CoA dehydrogenase NAD binding" evidence="10">
    <location>
        <begin position="5"/>
        <end position="209"/>
    </location>
</feature>
<evidence type="ECO:0000313" key="12">
    <source>
        <dbReference type="Proteomes" id="UP000198528"/>
    </source>
</evidence>
<organism evidence="11 12">
    <name type="scientific">Parafannyhessea umbonata</name>
    <dbReference type="NCBI Taxonomy" id="604330"/>
    <lineage>
        <taxon>Bacteria</taxon>
        <taxon>Bacillati</taxon>
        <taxon>Actinomycetota</taxon>
        <taxon>Coriobacteriia</taxon>
        <taxon>Coriobacteriales</taxon>
        <taxon>Atopobiaceae</taxon>
        <taxon>Parafannyhessea</taxon>
    </lineage>
</organism>
<name>A0A1G6KR72_9ACTN</name>
<keyword evidence="12" id="KW-1185">Reference proteome</keyword>
<evidence type="ECO:0000256" key="3">
    <source>
        <dbReference type="ARBA" id="ARBA00022832"/>
    </source>
</evidence>
<dbReference type="STRING" id="604330.SAMN04489857_1141"/>
<accession>A0A1G6KR72</accession>
<dbReference type="InterPro" id="IPR052242">
    <property type="entry name" value="Mito_3-hydroxyacyl-CoA_DH"/>
</dbReference>
<keyword evidence="4" id="KW-0560">Oxidoreductase</keyword>
<dbReference type="Gene3D" id="1.10.1040.10">
    <property type="entry name" value="N-(1-d-carboxylethyl)-l-norvaline Dehydrogenase, domain 2"/>
    <property type="match status" value="1"/>
</dbReference>
<evidence type="ECO:0000256" key="5">
    <source>
        <dbReference type="ARBA" id="ARBA00023027"/>
    </source>
</evidence>
<dbReference type="Gene3D" id="3.40.50.720">
    <property type="entry name" value="NAD(P)-binding Rossmann-like Domain"/>
    <property type="match status" value="1"/>
</dbReference>
<evidence type="ECO:0000259" key="9">
    <source>
        <dbReference type="Pfam" id="PF00725"/>
    </source>
</evidence>
<evidence type="ECO:0000256" key="1">
    <source>
        <dbReference type="ARBA" id="ARBA00005005"/>
    </source>
</evidence>
<dbReference type="EMBL" id="FMZL01000009">
    <property type="protein sequence ID" value="SDC32826.1"/>
    <property type="molecule type" value="Genomic_DNA"/>
</dbReference>
<comment type="pathway">
    <text evidence="2">Lipid metabolism; butanoate metabolism.</text>
</comment>
<dbReference type="InterPro" id="IPR013328">
    <property type="entry name" value="6PGD_dom2"/>
</dbReference>
<evidence type="ECO:0000313" key="11">
    <source>
        <dbReference type="EMBL" id="SDC32826.1"/>
    </source>
</evidence>